<organism evidence="2 3">
    <name type="scientific">Bowmanella yangjiangensis</name>
    <dbReference type="NCBI Taxonomy" id="2811230"/>
    <lineage>
        <taxon>Bacteria</taxon>
        <taxon>Pseudomonadati</taxon>
        <taxon>Pseudomonadota</taxon>
        <taxon>Gammaproteobacteria</taxon>
        <taxon>Alteromonadales</taxon>
        <taxon>Alteromonadaceae</taxon>
        <taxon>Bowmanella</taxon>
    </lineage>
</organism>
<dbReference type="Proteomes" id="UP000663992">
    <property type="component" value="Unassembled WGS sequence"/>
</dbReference>
<sequence length="1999" mass="226069">MQIVRIFISSPSDVAEERERAKEVVRRLQRRYTHKLELVPVMWEDMFLDAEVSFQEGIEQIIDSDCSIDIAVFILWSRLGSPLGSKILRPDGGQYKSGTEREFDLMLQAREKAKERGLGSRPSILAYRREDDKAFNRRLLEQSHNQIEEAIIQNRLAEEFIQEYFYDEVDGSNKRAYTSYDGPSSFAARLRVHLQTKLDELLQNDHLLKEGWDIAEQGSPYRGLESFDVEHEQIFFGREQEIAEVQILFEKQNEAGSAFVLLVGASGSGKSSLAKAGIIPAIRHYDSNIAQCRYMVMTPGEYADDLITGLVKTLASATALPELFDSANNRITQNDLIEALRENPTTAVKLTLLPELRRIAETVGGAVRLVVLIDQLEELLSNPTITEDEINAFAQVISVLASSGSVWVMATLRSDFYGDLQNYAKWMALKGQGSQYDVLPLGAAYMHRVITEPAWLSGLQFEKHPQSDERLDQYLLSDALEEPDALPLLQYTLRELYEKRGDSRVLTFDSYRNIGGVTGALGKRAEAVWESLPTTSRDILVPRLFRSLVTIDHERKLGAKVLTVGVAQDERIHEAFVQARLLVKSRSDNDSGTIIRLAHEAIIRCWPRLQQWLDDSQEFLQARFRMENAYNRWNEERQKEGDKKKADDYLLPEGKPLAEAQDMLVHWRAELQPELQEYITLSDAHHQSRRRKRLRQYQFAIGLLLVLSTLAIFSGGIAFNQSDKASSALDLSLKSVDKLAIEVIDQLKDTWDTPAPEKMALAATIDHRLGTLATDITGSNYLTSSYGRLLTSTSEMALELGLTDKAHAYAKKSTQLYANQPQLDGISSLIESAEAQITMAESARIFFDKPLAMMSIENAQLIISQVNFDRLDDLLQQKTRLLNARIKRVQVDLAADKGNLTQALDLNQSLLNELKTLQNTTNNPETGNKVTQLLVTAYEREKYLRERIGENSSLNPEWKNGIEKVQQYFNEADLGNSPHLANRIKALRAAILQQEDNLGAGITLLDEVIAYYDQLLISDPDNRAWKKSLIDNLANHQLIADQIGLKEVTEIDALTRGALFARLREDGPIDEQTLLEQFAYHWAVTKQKINDAKQKKENEQDQKVTLFKEAQEQLLQQQMLIDLAAALGAESEQLNRLRFLHSNGRIDFYRANQQWKEAEAVLQRASLTLGTPKNDSEKIQNFWLLIDQVSLMSSQSKNVPDALFDNIFGAEKTLQTLGIKNYHASFNYLHRVRANFYHKLEDGNRTFEETLRSLNVIEQASIERPLTCNDVQNTLWSLESAIWFQKKYSGWNNLPIIERAKTIVQKIPDGLPCAKQETLINDWRSMSNILASKSNTCVGASAAKAEQQLCAEYSHLEQALRDGLTRMRNFDTTVSRYTTPNIAPFPQVSEKQARDIRNRIAALKQDGWIGKPLMSGNWQDLHGDALKDAIKYFASLEQFKNTKLEDSIAHIRQTNLTSFPEAKLLEAEYASATGLTPIVAILVTPNKVYELNDHYSSIRAAADELSIRNKDTATDYIRFYFAYIMGRHGRFIIVENEADINWLNTANKSQRDNILKLLRPIEMTHNPAREGYWTGSATMLLNDTLFTVTIDLLPSGSVIMSDQIILAEVIPVAEDYLRYTSAGYVVQQDSHDKLPSFLNSAEPSLTSMTSSVPNMKGAWRTLVGDEYRQALRRFFQAATDGLPPALFVSSEVQIKALNLPFYQDGQLLEATYMDGLGERALVTIVTLPNGVTFLNGTSPPIHHINKEQKLSLNSSEFVDIYIRFFCLYVQGDEGPFRLVESLEELPWAESVKAEDRLQVEGKIRPLTVTPDPKNSGHWLAKATVQYSNTLFEANFSIAPSGMVEMLSDEPLAENLLINPPKMTKRGLVNVKGVKRLQSIILQSNKDIYRETINITLQKPETERPSHWRELMAESLFYEMRNLKADDNAPAVLNKVIDTAINWWQSTTQTADVQAPSNVNNSRTAKLAIGLLTVALEIAKELAPELNEKIETEREKMQKG</sequence>
<dbReference type="InterPro" id="IPR049052">
    <property type="entry name" value="nSTAND1"/>
</dbReference>
<dbReference type="EMBL" id="JAFKCS010000005">
    <property type="protein sequence ID" value="MBN7819744.1"/>
    <property type="molecule type" value="Genomic_DNA"/>
</dbReference>
<proteinExistence type="predicted"/>
<dbReference type="Pfam" id="PF20703">
    <property type="entry name" value="nSTAND1"/>
    <property type="match status" value="1"/>
</dbReference>
<feature type="domain" description="Novel STAND NTPase 1" evidence="1">
    <location>
        <begin position="220"/>
        <end position="640"/>
    </location>
</feature>
<comment type="caution">
    <text evidence="2">The sequence shown here is derived from an EMBL/GenBank/DDBJ whole genome shotgun (WGS) entry which is preliminary data.</text>
</comment>
<evidence type="ECO:0000259" key="1">
    <source>
        <dbReference type="Pfam" id="PF20703"/>
    </source>
</evidence>
<reference evidence="2 3" key="1">
    <citation type="submission" date="2021-03" db="EMBL/GenBank/DDBJ databases">
        <title>novel species isolated from a fishpond in China.</title>
        <authorList>
            <person name="Lu H."/>
            <person name="Cai Z."/>
        </authorList>
    </citation>
    <scope>NUCLEOTIDE SEQUENCE [LARGE SCALE GENOMIC DNA]</scope>
    <source>
        <strain evidence="2 3">Y57</strain>
    </source>
</reference>
<gene>
    <name evidence="2" type="ORF">J0A65_07700</name>
</gene>
<accession>A0ABS3CVT7</accession>
<protein>
    <submittedName>
        <fullName evidence="2">AAA family ATPase</fullName>
    </submittedName>
</protein>
<evidence type="ECO:0000313" key="3">
    <source>
        <dbReference type="Proteomes" id="UP000663992"/>
    </source>
</evidence>
<evidence type="ECO:0000313" key="2">
    <source>
        <dbReference type="EMBL" id="MBN7819744.1"/>
    </source>
</evidence>
<dbReference type="InterPro" id="IPR027417">
    <property type="entry name" value="P-loop_NTPase"/>
</dbReference>
<keyword evidence="3" id="KW-1185">Reference proteome</keyword>
<name>A0ABS3CVT7_9ALTE</name>
<dbReference type="Gene3D" id="3.40.50.300">
    <property type="entry name" value="P-loop containing nucleotide triphosphate hydrolases"/>
    <property type="match status" value="1"/>
</dbReference>
<dbReference type="RefSeq" id="WP_206593562.1">
    <property type="nucleotide sequence ID" value="NZ_JAFKCS010000005.1"/>
</dbReference>
<dbReference type="SUPFAM" id="SSF52540">
    <property type="entry name" value="P-loop containing nucleoside triphosphate hydrolases"/>
    <property type="match status" value="1"/>
</dbReference>